<comment type="similarity">
    <text evidence="4 9">Belongs to the mannonate dehydratase family.</text>
</comment>
<gene>
    <name evidence="9 10" type="primary">uxuA</name>
    <name evidence="10" type="ORF">DDR33_17060</name>
</gene>
<proteinExistence type="inferred from homology"/>
<evidence type="ECO:0000256" key="4">
    <source>
        <dbReference type="ARBA" id="ARBA00007389"/>
    </source>
</evidence>
<protein>
    <recommendedName>
        <fullName evidence="5 9">Mannonate dehydratase</fullName>
        <ecNumber evidence="5 9">4.2.1.8</ecNumber>
    </recommendedName>
    <alternativeName>
        <fullName evidence="9">D-mannonate hydro-lyase</fullName>
    </alternativeName>
</protein>
<keyword evidence="6 9" id="KW-0408">Iron</keyword>
<dbReference type="GO" id="GO:0008198">
    <property type="term" value="F:ferrous iron binding"/>
    <property type="evidence" value="ECO:0007669"/>
    <property type="project" value="TreeGrafter"/>
</dbReference>
<dbReference type="SUPFAM" id="SSF51658">
    <property type="entry name" value="Xylose isomerase-like"/>
    <property type="match status" value="1"/>
</dbReference>
<keyword evidence="11" id="KW-1185">Reference proteome</keyword>
<dbReference type="EMBL" id="QEAS01000014">
    <property type="protein sequence ID" value="PWG79465.1"/>
    <property type="molecule type" value="Genomic_DNA"/>
</dbReference>
<evidence type="ECO:0000256" key="6">
    <source>
        <dbReference type="ARBA" id="ARBA00023004"/>
    </source>
</evidence>
<dbReference type="Proteomes" id="UP000245647">
    <property type="component" value="Unassembled WGS sequence"/>
</dbReference>
<reference evidence="10 11" key="1">
    <citation type="submission" date="2018-04" db="EMBL/GenBank/DDBJ databases">
        <title>Pedobacter chongqingensis sp. nov., isolated from a rottenly hemp rope.</title>
        <authorList>
            <person name="Cai Y."/>
        </authorList>
    </citation>
    <scope>NUCLEOTIDE SEQUENCE [LARGE SCALE GENOMIC DNA]</scope>
    <source>
        <strain evidence="10 11">FJ4-8</strain>
    </source>
</reference>
<comment type="cofactor">
    <cofactor evidence="9">
        <name>Fe(2+)</name>
        <dbReference type="ChEBI" id="CHEBI:29033"/>
    </cofactor>
    <cofactor evidence="9">
        <name>Mn(2+)</name>
        <dbReference type="ChEBI" id="CHEBI:29035"/>
    </cofactor>
</comment>
<comment type="pathway">
    <text evidence="3 9">Carbohydrate metabolism; pentose and glucuronate interconversion.</text>
</comment>
<dbReference type="NCBIfam" id="TIGR00695">
    <property type="entry name" value="uxuA"/>
    <property type="match status" value="1"/>
</dbReference>
<keyword evidence="8 9" id="KW-0456">Lyase</keyword>
<dbReference type="GO" id="GO:0042840">
    <property type="term" value="P:D-glucuronate catabolic process"/>
    <property type="evidence" value="ECO:0007669"/>
    <property type="project" value="TreeGrafter"/>
</dbReference>
<evidence type="ECO:0000256" key="1">
    <source>
        <dbReference type="ARBA" id="ARBA00001794"/>
    </source>
</evidence>
<dbReference type="NCBIfam" id="NF003027">
    <property type="entry name" value="PRK03906.1"/>
    <property type="match status" value="1"/>
</dbReference>
<organism evidence="10 11">
    <name type="scientific">Pararcticibacter amylolyticus</name>
    <dbReference type="NCBI Taxonomy" id="2173175"/>
    <lineage>
        <taxon>Bacteria</taxon>
        <taxon>Pseudomonadati</taxon>
        <taxon>Bacteroidota</taxon>
        <taxon>Sphingobacteriia</taxon>
        <taxon>Sphingobacteriales</taxon>
        <taxon>Sphingobacteriaceae</taxon>
        <taxon>Pararcticibacter</taxon>
    </lineage>
</organism>
<dbReference type="HAMAP" id="MF_00106">
    <property type="entry name" value="UxuA"/>
    <property type="match status" value="1"/>
</dbReference>
<dbReference type="OrthoDB" id="9780250at2"/>
<dbReference type="GO" id="GO:0008927">
    <property type="term" value="F:mannonate dehydratase activity"/>
    <property type="evidence" value="ECO:0007669"/>
    <property type="project" value="UniProtKB-UniRule"/>
</dbReference>
<dbReference type="GO" id="GO:0030145">
    <property type="term" value="F:manganese ion binding"/>
    <property type="evidence" value="ECO:0007669"/>
    <property type="project" value="TreeGrafter"/>
</dbReference>
<comment type="catalytic activity">
    <reaction evidence="1 9">
        <text>D-mannonate = 2-dehydro-3-deoxy-D-gluconate + H2O</text>
        <dbReference type="Rhea" id="RHEA:20097"/>
        <dbReference type="ChEBI" id="CHEBI:15377"/>
        <dbReference type="ChEBI" id="CHEBI:17767"/>
        <dbReference type="ChEBI" id="CHEBI:57990"/>
        <dbReference type="EC" id="4.2.1.8"/>
    </reaction>
</comment>
<evidence type="ECO:0000256" key="2">
    <source>
        <dbReference type="ARBA" id="ARBA00002713"/>
    </source>
</evidence>
<evidence type="ECO:0000256" key="5">
    <source>
        <dbReference type="ARBA" id="ARBA00012927"/>
    </source>
</evidence>
<name>A0A2U2PDI5_9SPHI</name>
<dbReference type="EC" id="4.2.1.8" evidence="5 9"/>
<dbReference type="PANTHER" id="PTHR30387">
    <property type="entry name" value="MANNONATE DEHYDRATASE"/>
    <property type="match status" value="1"/>
</dbReference>
<dbReference type="PANTHER" id="PTHR30387:SF2">
    <property type="entry name" value="MANNONATE DEHYDRATASE"/>
    <property type="match status" value="1"/>
</dbReference>
<dbReference type="PIRSF" id="PIRSF016049">
    <property type="entry name" value="Man_dehyd"/>
    <property type="match status" value="1"/>
</dbReference>
<evidence type="ECO:0000313" key="10">
    <source>
        <dbReference type="EMBL" id="PWG79465.1"/>
    </source>
</evidence>
<comment type="caution">
    <text evidence="10">The sequence shown here is derived from an EMBL/GenBank/DDBJ whole genome shotgun (WGS) entry which is preliminary data.</text>
</comment>
<evidence type="ECO:0000256" key="7">
    <source>
        <dbReference type="ARBA" id="ARBA00023211"/>
    </source>
</evidence>
<evidence type="ECO:0000313" key="11">
    <source>
        <dbReference type="Proteomes" id="UP000245647"/>
    </source>
</evidence>
<dbReference type="Pfam" id="PF03786">
    <property type="entry name" value="UxuA"/>
    <property type="match status" value="1"/>
</dbReference>
<evidence type="ECO:0000256" key="9">
    <source>
        <dbReference type="HAMAP-Rule" id="MF_00106"/>
    </source>
</evidence>
<dbReference type="Gene3D" id="3.20.20.150">
    <property type="entry name" value="Divalent-metal-dependent TIM barrel enzymes"/>
    <property type="match status" value="1"/>
</dbReference>
<evidence type="ECO:0000256" key="8">
    <source>
        <dbReference type="ARBA" id="ARBA00023239"/>
    </source>
</evidence>
<dbReference type="InterPro" id="IPR036237">
    <property type="entry name" value="Xyl_isomerase-like_sf"/>
</dbReference>
<sequence length="401" mass="45875">MPLEKTWRWFGRNDKITLAELKQIGVQGIVTALHHIKGGAVWPVDEILSVKNEIESHGMRWSVVESLPVSEEIKTNSSRRGEMIENYKVSLRNLGECGIDTVCYNFMPVLDWARTDLHFSNERGAESMLFDYPTFAAFDIFILQRRNARQDYPEDVIEQAEILAGRMSESDKNTLAYNIIVVTQGFINGTVENADNYKEIFLNYLDRYADIDRDTLRKHLSLFLHDIIPVAEENGINMCIHPDDPPFPLLGLPRIASTAEDFEWIFAECSSLSNGLTFCSGSLSVREDNDLVDIVKRFADRIHFVHLRNIIRLGNRSFFESAHLEGCVDMYSVLKSLLEEQHRRKSNGRSDLRIPFRPDHGLKILDDFNRQSNPGYPLSGRMKGLAEITGLELGIEKSMLY</sequence>
<dbReference type="RefSeq" id="WP_109417008.1">
    <property type="nucleotide sequence ID" value="NZ_QEAS01000014.1"/>
</dbReference>
<evidence type="ECO:0000256" key="3">
    <source>
        <dbReference type="ARBA" id="ARBA00004892"/>
    </source>
</evidence>
<dbReference type="InterPro" id="IPR004628">
    <property type="entry name" value="Man_deHydtase"/>
</dbReference>
<accession>A0A2U2PDI5</accession>
<keyword evidence="7 9" id="KW-0464">Manganese</keyword>
<dbReference type="AlphaFoldDB" id="A0A2U2PDI5"/>
<dbReference type="UniPathway" id="UPA00246"/>
<comment type="function">
    <text evidence="2 9">Catalyzes the dehydration of D-mannonate.</text>
</comment>